<reference evidence="2 4" key="1">
    <citation type="journal article" date="2014" name="BMC Genomics">
        <title>Genome sequence of Anopheles sinensis provides insight into genetics basis of mosquito competence for malaria parasites.</title>
        <authorList>
            <person name="Zhou D."/>
            <person name="Zhang D."/>
            <person name="Ding G."/>
            <person name="Shi L."/>
            <person name="Hou Q."/>
            <person name="Ye Y."/>
            <person name="Xu Y."/>
            <person name="Zhou H."/>
            <person name="Xiong C."/>
            <person name="Li S."/>
            <person name="Yu J."/>
            <person name="Hong S."/>
            <person name="Yu X."/>
            <person name="Zou P."/>
            <person name="Chen C."/>
            <person name="Chang X."/>
            <person name="Wang W."/>
            <person name="Lv Y."/>
            <person name="Sun Y."/>
            <person name="Ma L."/>
            <person name="Shen B."/>
            <person name="Zhu C."/>
        </authorList>
    </citation>
    <scope>NUCLEOTIDE SEQUENCE [LARGE SCALE GENOMIC DNA]</scope>
</reference>
<reference evidence="3" key="2">
    <citation type="submission" date="2020-05" db="UniProtKB">
        <authorList>
            <consortium name="EnsemblMetazoa"/>
        </authorList>
    </citation>
    <scope>IDENTIFICATION</scope>
</reference>
<dbReference type="OrthoDB" id="7734717at2759"/>
<organism evidence="2">
    <name type="scientific">Anopheles sinensis</name>
    <name type="common">Mosquito</name>
    <dbReference type="NCBI Taxonomy" id="74873"/>
    <lineage>
        <taxon>Eukaryota</taxon>
        <taxon>Metazoa</taxon>
        <taxon>Ecdysozoa</taxon>
        <taxon>Arthropoda</taxon>
        <taxon>Hexapoda</taxon>
        <taxon>Insecta</taxon>
        <taxon>Pterygota</taxon>
        <taxon>Neoptera</taxon>
        <taxon>Endopterygota</taxon>
        <taxon>Diptera</taxon>
        <taxon>Nematocera</taxon>
        <taxon>Culicoidea</taxon>
        <taxon>Culicidae</taxon>
        <taxon>Anophelinae</taxon>
        <taxon>Anopheles</taxon>
    </lineage>
</organism>
<dbReference type="EMBL" id="KE525020">
    <property type="protein sequence ID" value="KFB40493.1"/>
    <property type="molecule type" value="Genomic_DNA"/>
</dbReference>
<feature type="region of interest" description="Disordered" evidence="1">
    <location>
        <begin position="70"/>
        <end position="89"/>
    </location>
</feature>
<gene>
    <name evidence="2" type="ORF">ZHAS_00007988</name>
</gene>
<dbReference type="EnsemblMetazoa" id="ASIC007988-RA">
    <property type="protein sequence ID" value="ASIC007988-PA"/>
    <property type="gene ID" value="ASIC007988"/>
</dbReference>
<dbReference type="VEuPathDB" id="VectorBase:ASIS019849"/>
<dbReference type="EMBL" id="ATLV01015551">
    <property type="status" value="NOT_ANNOTATED_CDS"/>
    <property type="molecule type" value="Genomic_DNA"/>
</dbReference>
<keyword evidence="4" id="KW-1185">Reference proteome</keyword>
<protein>
    <submittedName>
        <fullName evidence="2">AGAP003747-PA-like protein</fullName>
    </submittedName>
</protein>
<evidence type="ECO:0000313" key="2">
    <source>
        <dbReference type="EMBL" id="KFB40493.1"/>
    </source>
</evidence>
<accession>A0A084VR99</accession>
<sequence>MPSTAPVSKRDVPLAIKSKEHLEGLPEVTPVETEGGKSVQELRQLYEAKVKALSACPSKVGVPEYTAPCTCSRPTSAGTEGRQDACSMETPHPEGKYLGMEEPNACKPTLSWYLANTTVENIPNGLQLTLILKNDYLR</sequence>
<proteinExistence type="predicted"/>
<dbReference type="Proteomes" id="UP000030765">
    <property type="component" value="Unassembled WGS sequence"/>
</dbReference>
<evidence type="ECO:0000256" key="1">
    <source>
        <dbReference type="SAM" id="MobiDB-lite"/>
    </source>
</evidence>
<dbReference type="AlphaFoldDB" id="A0A084VR99"/>
<evidence type="ECO:0000313" key="3">
    <source>
        <dbReference type="EnsemblMetazoa" id="ASIC007988-PA"/>
    </source>
</evidence>
<evidence type="ECO:0000313" key="4">
    <source>
        <dbReference type="Proteomes" id="UP000030765"/>
    </source>
</evidence>
<name>A0A084VR99_ANOSI</name>
<dbReference type="VEuPathDB" id="VectorBase:ASIC007988"/>